<geneLocation type="plasmid" evidence="1">
    <name>pRJ119-2</name>
</geneLocation>
<reference evidence="1" key="1">
    <citation type="submission" date="2016-07" db="EMBL/GenBank/DDBJ databases">
        <title>Coexistence of blaOXA-48 and non-expressed blaNDM-1 in Klebsiella pneumonia: first report of blaOXA-48 in China.</title>
        <authorList>
            <person name="Xie L."/>
            <person name="Sun J."/>
        </authorList>
    </citation>
    <scope>NUCLEOTIDE SEQUENCE</scope>
    <source>
        <strain evidence="1">RJ119</strain>
        <plasmid evidence="1">pRJ119-2</plasmid>
    </source>
</reference>
<protein>
    <submittedName>
        <fullName evidence="1">Uncharacterized protein</fullName>
    </submittedName>
</protein>
<name>A0A1P8VTY3_KLEPN</name>
<proteinExistence type="predicted"/>
<dbReference type="RefSeq" id="WP_019725068.1">
    <property type="nucleotide sequence ID" value="NZ_CP124179.1"/>
</dbReference>
<sequence>MYYFWEVRSKNVQQLDSRAELTGDEISAIQKLAADSSRTDI</sequence>
<organism evidence="1">
    <name type="scientific">Klebsiella pneumoniae</name>
    <dbReference type="NCBI Taxonomy" id="573"/>
    <lineage>
        <taxon>Bacteria</taxon>
        <taxon>Pseudomonadati</taxon>
        <taxon>Pseudomonadota</taxon>
        <taxon>Gammaproteobacteria</taxon>
        <taxon>Enterobacterales</taxon>
        <taxon>Enterobacteriaceae</taxon>
        <taxon>Klebsiella/Raoultella group</taxon>
        <taxon>Klebsiella</taxon>
        <taxon>Klebsiella pneumoniae complex</taxon>
    </lineage>
</organism>
<evidence type="ECO:0000313" key="2">
    <source>
        <dbReference type="EMBL" id="SPN80126.1"/>
    </source>
</evidence>
<dbReference type="AlphaFoldDB" id="A0A1P8VTY3"/>
<accession>A0A1P8VTY3</accession>
<reference evidence="2" key="2">
    <citation type="submission" date="2018-03" db="EMBL/GenBank/DDBJ databases">
        <authorList>
            <person name="Keele B.F."/>
        </authorList>
    </citation>
    <scope>NUCLEOTIDE SEQUENCE</scope>
    <source>
        <strain evidence="2">CNR341</strain>
        <plasmid evidence="2">CNR341</plasmid>
    </source>
</reference>
<dbReference type="EMBL" id="KX636096">
    <property type="protein sequence ID" value="APZ80077.1"/>
    <property type="molecule type" value="Genomic_DNA"/>
</dbReference>
<gene>
    <name evidence="2" type="ORF">PCNR341_0099</name>
</gene>
<evidence type="ECO:0000313" key="1">
    <source>
        <dbReference type="EMBL" id="APZ80077.1"/>
    </source>
</evidence>
<keyword evidence="1" id="KW-0614">Plasmid</keyword>
<geneLocation type="plasmid" evidence="2">
    <name>CNR341</name>
</geneLocation>
<dbReference type="EMBL" id="LT994833">
    <property type="protein sequence ID" value="SPN80126.1"/>
    <property type="molecule type" value="Genomic_DNA"/>
</dbReference>